<comment type="caution">
    <text evidence="1">The sequence shown here is derived from an EMBL/GenBank/DDBJ whole genome shotgun (WGS) entry which is preliminary data.</text>
</comment>
<evidence type="ECO:0000313" key="1">
    <source>
        <dbReference type="EMBL" id="EYC34705.1"/>
    </source>
</evidence>
<dbReference type="EMBL" id="JARK01001290">
    <property type="protein sequence ID" value="EYC34705.1"/>
    <property type="molecule type" value="Genomic_DNA"/>
</dbReference>
<gene>
    <name evidence="1" type="primary">Acey_s1691.g3942</name>
    <name evidence="1" type="ORF">Y032_1691g3942</name>
</gene>
<dbReference type="Proteomes" id="UP000024635">
    <property type="component" value="Unassembled WGS sequence"/>
</dbReference>
<feature type="non-terminal residue" evidence="1">
    <location>
        <position position="1"/>
    </location>
</feature>
<proteinExistence type="predicted"/>
<keyword evidence="2" id="KW-1185">Reference proteome</keyword>
<protein>
    <submittedName>
        <fullName evidence="1">Uncharacterized protein</fullName>
    </submittedName>
</protein>
<name>A0A016W4X8_9BILA</name>
<organism evidence="1 2">
    <name type="scientific">Ancylostoma ceylanicum</name>
    <dbReference type="NCBI Taxonomy" id="53326"/>
    <lineage>
        <taxon>Eukaryota</taxon>
        <taxon>Metazoa</taxon>
        <taxon>Ecdysozoa</taxon>
        <taxon>Nematoda</taxon>
        <taxon>Chromadorea</taxon>
        <taxon>Rhabditida</taxon>
        <taxon>Rhabditina</taxon>
        <taxon>Rhabditomorpha</taxon>
        <taxon>Strongyloidea</taxon>
        <taxon>Ancylostomatidae</taxon>
        <taxon>Ancylostomatinae</taxon>
        <taxon>Ancylostoma</taxon>
    </lineage>
</organism>
<accession>A0A016W4X8</accession>
<reference evidence="2" key="1">
    <citation type="journal article" date="2015" name="Nat. Genet.">
        <title>The genome and transcriptome of the zoonotic hookworm Ancylostoma ceylanicum identify infection-specific gene families.</title>
        <authorList>
            <person name="Schwarz E.M."/>
            <person name="Hu Y."/>
            <person name="Antoshechkin I."/>
            <person name="Miller M.M."/>
            <person name="Sternberg P.W."/>
            <person name="Aroian R.V."/>
        </authorList>
    </citation>
    <scope>NUCLEOTIDE SEQUENCE</scope>
    <source>
        <strain evidence="2">HY135</strain>
    </source>
</reference>
<dbReference type="AlphaFoldDB" id="A0A016W4X8"/>
<sequence>VKRNFISHRVLPFFSYYRKFRVVFLACKLF</sequence>
<evidence type="ECO:0000313" key="2">
    <source>
        <dbReference type="Proteomes" id="UP000024635"/>
    </source>
</evidence>